<keyword evidence="3" id="KW-1185">Reference proteome</keyword>
<feature type="signal peptide" evidence="1">
    <location>
        <begin position="1"/>
        <end position="24"/>
    </location>
</feature>
<comment type="caution">
    <text evidence="2">The sequence shown here is derived from an EMBL/GenBank/DDBJ whole genome shotgun (WGS) entry which is preliminary data.</text>
</comment>
<organism evidence="2 3">
    <name type="scientific">Geomobilimonas luticola</name>
    <dbReference type="NCBI Taxonomy" id="1114878"/>
    <lineage>
        <taxon>Bacteria</taxon>
        <taxon>Pseudomonadati</taxon>
        <taxon>Thermodesulfobacteriota</taxon>
        <taxon>Desulfuromonadia</taxon>
        <taxon>Geobacterales</taxon>
        <taxon>Geobacteraceae</taxon>
        <taxon>Geomobilimonas</taxon>
    </lineage>
</organism>
<gene>
    <name evidence="2" type="ORF">KI810_08410</name>
</gene>
<evidence type="ECO:0000256" key="1">
    <source>
        <dbReference type="SAM" id="SignalP"/>
    </source>
</evidence>
<evidence type="ECO:0000313" key="2">
    <source>
        <dbReference type="EMBL" id="MBT0653074.1"/>
    </source>
</evidence>
<reference evidence="2 3" key="1">
    <citation type="submission" date="2021-05" db="EMBL/GenBank/DDBJ databases">
        <title>The draft genome of Geobacter luticola JCM 17780.</title>
        <authorList>
            <person name="Xu Z."/>
            <person name="Masuda Y."/>
            <person name="Itoh H."/>
            <person name="Senoo K."/>
        </authorList>
    </citation>
    <scope>NUCLEOTIDE SEQUENCE [LARGE SCALE GENOMIC DNA]</scope>
    <source>
        <strain evidence="2 3">JCM 17780</strain>
    </source>
</reference>
<dbReference type="EMBL" id="JAHCVK010000002">
    <property type="protein sequence ID" value="MBT0653074.1"/>
    <property type="molecule type" value="Genomic_DNA"/>
</dbReference>
<name>A0ABS5SCI6_9BACT</name>
<accession>A0ABS5SCI6</accession>
<keyword evidence="1" id="KW-0732">Signal</keyword>
<sequence>MNRFWVVSVVAASFFCMLSMACHAETAQECASNCVEQCSGGGTIKDDDMYKNCLHNCLNGCYGKPTGVPDVPPPTPVPSSSKSGLDSSMLCAEMETESTGKIVVASAYDDFDLPCYVGGKYVRNCSRNKPYYNAFNGDCYATLDDCKKADGDMSSASGSGGCVRCGK</sequence>
<protein>
    <submittedName>
        <fullName evidence="2">Uncharacterized protein</fullName>
    </submittedName>
</protein>
<feature type="chain" id="PRO_5045089276" evidence="1">
    <location>
        <begin position="25"/>
        <end position="167"/>
    </location>
</feature>
<dbReference type="RefSeq" id="WP_214175056.1">
    <property type="nucleotide sequence ID" value="NZ_JAHCVK010000002.1"/>
</dbReference>
<proteinExistence type="predicted"/>
<dbReference type="Proteomes" id="UP000756860">
    <property type="component" value="Unassembled WGS sequence"/>
</dbReference>
<evidence type="ECO:0000313" key="3">
    <source>
        <dbReference type="Proteomes" id="UP000756860"/>
    </source>
</evidence>
<dbReference type="PROSITE" id="PS51257">
    <property type="entry name" value="PROKAR_LIPOPROTEIN"/>
    <property type="match status" value="1"/>
</dbReference>